<evidence type="ECO:0000259" key="8">
    <source>
        <dbReference type="PROSITE" id="PS50162"/>
    </source>
</evidence>
<keyword evidence="3" id="KW-0547">Nucleotide-binding</keyword>
<dbReference type="PANTHER" id="PTHR22942:SF30">
    <property type="entry name" value="MEIOTIC RECOMBINATION PROTEIN DMC1_LIM15 HOMOLOG"/>
    <property type="match status" value="1"/>
</dbReference>
<evidence type="ECO:0000256" key="3">
    <source>
        <dbReference type="ARBA" id="ARBA00022741"/>
    </source>
</evidence>
<dbReference type="GO" id="GO:0140664">
    <property type="term" value="F:ATP-dependent DNA damage sensor activity"/>
    <property type="evidence" value="ECO:0007669"/>
    <property type="project" value="InterPro"/>
</dbReference>
<dbReference type="NCBIfam" id="NF003301">
    <property type="entry name" value="PRK04301.1"/>
    <property type="match status" value="1"/>
</dbReference>
<evidence type="ECO:0000313" key="10">
    <source>
        <dbReference type="EMBL" id="KKM98275.1"/>
    </source>
</evidence>
<proteinExistence type="inferred from homology"/>
<dbReference type="InterPro" id="IPR027417">
    <property type="entry name" value="P-loop_NTPase"/>
</dbReference>
<reference evidence="10" key="1">
    <citation type="journal article" date="2015" name="Nature">
        <title>Complex archaea that bridge the gap between prokaryotes and eukaryotes.</title>
        <authorList>
            <person name="Spang A."/>
            <person name="Saw J.H."/>
            <person name="Jorgensen S.L."/>
            <person name="Zaremba-Niedzwiedzka K."/>
            <person name="Martijn J."/>
            <person name="Lind A.E."/>
            <person name="van Eijk R."/>
            <person name="Schleper C."/>
            <person name="Guy L."/>
            <person name="Ettema T.J."/>
        </authorList>
    </citation>
    <scope>NUCLEOTIDE SEQUENCE</scope>
</reference>
<dbReference type="Pfam" id="PF14520">
    <property type="entry name" value="HHH_5"/>
    <property type="match status" value="1"/>
</dbReference>
<dbReference type="GO" id="GO:0006281">
    <property type="term" value="P:DNA repair"/>
    <property type="evidence" value="ECO:0007669"/>
    <property type="project" value="InterPro"/>
</dbReference>
<name>A0A0F9PBF1_9ZZZZ</name>
<sequence>MRKVAKAVEANKESGFVEGQPYFCPECERTHTKGKIYKEHLKYAQTDNSKVVEFKDTPEDEQELIEAFNELEEEMIDENKIQEEDFIEIDTVKKETKVNESVEAVKKLPGVGEATLNKLIKAGFHSLEAIAYTPPSIIKDESGLGDKTTEKLIKASMDLLNIGFKGADMIWEHRKNIARITTGSQELDDSLGGGIETGSLIEFFGEFRTGKTQICHQLCVNVQLPKEKGGLEGRALYIDTEGTFRPERIIQMSEGLDLDYKKVLKNIIFGRAYNSDHQILLIKEATNLIREKNIKLIIVDSLIGHFRSEYIGRGTLATRQQTINAHLHDLLRLCDIYPDLAVVVTNQVQSKPDVFYGNPLRAAGGNIVAHGSTIRVYLRKGKGEQRIAKIIDAPHLPEVEAVFSVLESGIAD</sequence>
<dbReference type="EMBL" id="LAZR01005642">
    <property type="protein sequence ID" value="KKM98275.1"/>
    <property type="molecule type" value="Genomic_DNA"/>
</dbReference>
<dbReference type="PROSITE" id="PS50162">
    <property type="entry name" value="RECA_2"/>
    <property type="match status" value="1"/>
</dbReference>
<evidence type="ECO:0000256" key="7">
    <source>
        <dbReference type="ARBA" id="ARBA00023172"/>
    </source>
</evidence>
<dbReference type="SUPFAM" id="SSF47794">
    <property type="entry name" value="Rad51 N-terminal domain-like"/>
    <property type="match status" value="1"/>
</dbReference>
<accession>A0A0F9PBF1</accession>
<dbReference type="FunFam" id="3.40.50.300:FF:002052">
    <property type="entry name" value="DNA repair protein RAD51 homolog"/>
    <property type="match status" value="1"/>
</dbReference>
<keyword evidence="4" id="KW-0227">DNA damage</keyword>
<dbReference type="SUPFAM" id="SSF52540">
    <property type="entry name" value="P-loop containing nucleoside triphosphate hydrolases"/>
    <property type="match status" value="1"/>
</dbReference>
<comment type="caution">
    <text evidence="10">The sequence shown here is derived from an EMBL/GenBank/DDBJ whole genome shotgun (WGS) entry which is preliminary data.</text>
</comment>
<dbReference type="GO" id="GO:0006310">
    <property type="term" value="P:DNA recombination"/>
    <property type="evidence" value="ECO:0007669"/>
    <property type="project" value="UniProtKB-KW"/>
</dbReference>
<evidence type="ECO:0000259" key="9">
    <source>
        <dbReference type="PROSITE" id="PS50163"/>
    </source>
</evidence>
<evidence type="ECO:0000256" key="6">
    <source>
        <dbReference type="ARBA" id="ARBA00023125"/>
    </source>
</evidence>
<keyword evidence="5" id="KW-0067">ATP-binding</keyword>
<dbReference type="GO" id="GO:0005524">
    <property type="term" value="F:ATP binding"/>
    <property type="evidence" value="ECO:0007669"/>
    <property type="project" value="UniProtKB-KW"/>
</dbReference>
<organism evidence="10">
    <name type="scientific">marine sediment metagenome</name>
    <dbReference type="NCBI Taxonomy" id="412755"/>
    <lineage>
        <taxon>unclassified sequences</taxon>
        <taxon>metagenomes</taxon>
        <taxon>ecological metagenomes</taxon>
    </lineage>
</organism>
<feature type="domain" description="RecA family profile 2" evidence="9">
    <location>
        <begin position="353"/>
        <end position="412"/>
    </location>
</feature>
<feature type="domain" description="RecA family profile 1" evidence="8">
    <location>
        <begin position="176"/>
        <end position="348"/>
    </location>
</feature>
<dbReference type="AlphaFoldDB" id="A0A0F9PBF1"/>
<dbReference type="InterPro" id="IPR003593">
    <property type="entry name" value="AAA+_ATPase"/>
</dbReference>
<dbReference type="InterPro" id="IPR020587">
    <property type="entry name" value="RecA_monomer-monomer_interface"/>
</dbReference>
<dbReference type="InterPro" id="IPR011938">
    <property type="entry name" value="DNA_recomb/repair_RadA"/>
</dbReference>
<dbReference type="InterPro" id="IPR020588">
    <property type="entry name" value="RecA_ATP-bd"/>
</dbReference>
<dbReference type="InterPro" id="IPR013632">
    <property type="entry name" value="Rad51_C"/>
</dbReference>
<protein>
    <recommendedName>
        <fullName evidence="2">DNA repair and recombination protein RadA</fullName>
    </recommendedName>
</protein>
<evidence type="ECO:0000256" key="2">
    <source>
        <dbReference type="ARBA" id="ARBA00018144"/>
    </source>
</evidence>
<dbReference type="Gene3D" id="1.10.150.20">
    <property type="entry name" value="5' to 3' exonuclease, C-terminal subdomain"/>
    <property type="match status" value="1"/>
</dbReference>
<dbReference type="InterPro" id="IPR010995">
    <property type="entry name" value="DNA_repair_Rad51/TF_NusA_a-hlx"/>
</dbReference>
<evidence type="ECO:0000256" key="1">
    <source>
        <dbReference type="ARBA" id="ARBA00008050"/>
    </source>
</evidence>
<comment type="similarity">
    <text evidence="1">Belongs to the eukaryotic RecA-like protein family.</text>
</comment>
<evidence type="ECO:0000256" key="5">
    <source>
        <dbReference type="ARBA" id="ARBA00022840"/>
    </source>
</evidence>
<dbReference type="GO" id="GO:0003684">
    <property type="term" value="F:damaged DNA binding"/>
    <property type="evidence" value="ECO:0007669"/>
    <property type="project" value="InterPro"/>
</dbReference>
<dbReference type="SMART" id="SM00382">
    <property type="entry name" value="AAA"/>
    <property type="match status" value="1"/>
</dbReference>
<dbReference type="PROSITE" id="PS50163">
    <property type="entry name" value="RECA_3"/>
    <property type="match status" value="1"/>
</dbReference>
<keyword evidence="6" id="KW-0238">DNA-binding</keyword>
<gene>
    <name evidence="10" type="ORF">LCGC14_1159590</name>
</gene>
<dbReference type="PANTHER" id="PTHR22942">
    <property type="entry name" value="RECA/RAD51/RADA DNA STRAND-PAIRING FAMILY MEMBER"/>
    <property type="match status" value="1"/>
</dbReference>
<dbReference type="Pfam" id="PF08423">
    <property type="entry name" value="Rad51"/>
    <property type="match status" value="1"/>
</dbReference>
<keyword evidence="7" id="KW-0233">DNA recombination</keyword>
<evidence type="ECO:0000256" key="4">
    <source>
        <dbReference type="ARBA" id="ARBA00022763"/>
    </source>
</evidence>
<dbReference type="NCBIfam" id="TIGR02236">
    <property type="entry name" value="recomb_radA"/>
    <property type="match status" value="1"/>
</dbReference>
<dbReference type="Gene3D" id="3.40.50.300">
    <property type="entry name" value="P-loop containing nucleotide triphosphate hydrolases"/>
    <property type="match status" value="1"/>
</dbReference>